<evidence type="ECO:0000313" key="2">
    <source>
        <dbReference type="EMBL" id="XBJ28518.1"/>
    </source>
</evidence>
<accession>A0AAU7E6K8</accession>
<gene>
    <name evidence="2" type="ORF">AAH949_05270</name>
</gene>
<name>A0AAU7E6K8_9BACT</name>
<keyword evidence="1" id="KW-1133">Transmembrane helix</keyword>
<reference evidence="2" key="1">
    <citation type="submission" date="2024-05" db="EMBL/GenBank/DDBJ databases">
        <title>Campylobacter coli isolated from environmental waters in Slovenia.</title>
        <authorList>
            <person name="Zautner A.E."/>
            <person name="Bunk B."/>
            <person name="Riedel T."/>
            <person name="Sproeer C."/>
        </authorList>
    </citation>
    <scope>NUCLEOTIDE SEQUENCE</scope>
    <source>
        <strain evidence="2">CCS1377</strain>
    </source>
</reference>
<feature type="transmembrane region" description="Helical" evidence="1">
    <location>
        <begin position="20"/>
        <end position="41"/>
    </location>
</feature>
<dbReference type="AlphaFoldDB" id="A0AAU7E6K8"/>
<sequence length="269" mass="32214">MASLNLKGDWNKPFYKLKRFYIPCGVLVVLIIFTSLAYHFLHRPLELIFWNRYYYEKENQIRKDISKLFWNNEEEFKKVFIEQNLNQELKTNQKELLNYMHYFKRDFKFMQILGLDNAYLKALRNKVSVFGEQSNNNLYYFYLAYNSTDLEEINNFINVVDKYTIFINEINALPDTNIYTPMKVIFTADYFLFNVVPFGASVDENFICSILKKEQLLENMINSYVKMDLLYKTKLKAEIQEIMYQAIYGNKGCNHFINIAKGRLNACRK</sequence>
<proteinExistence type="predicted"/>
<keyword evidence="1" id="KW-0472">Membrane</keyword>
<keyword evidence="1" id="KW-0812">Transmembrane</keyword>
<evidence type="ECO:0000256" key="1">
    <source>
        <dbReference type="SAM" id="Phobius"/>
    </source>
</evidence>
<protein>
    <submittedName>
        <fullName evidence="2">Uncharacterized protein</fullName>
    </submittedName>
</protein>
<organism evidence="2">
    <name type="scientific">Campylobacter sp. CCS1377</name>
    <dbReference type="NCBI Taxonomy" id="3158229"/>
    <lineage>
        <taxon>Bacteria</taxon>
        <taxon>Pseudomonadati</taxon>
        <taxon>Campylobacterota</taxon>
        <taxon>Epsilonproteobacteria</taxon>
        <taxon>Campylobacterales</taxon>
        <taxon>Campylobacteraceae</taxon>
        <taxon>Campylobacter</taxon>
    </lineage>
</organism>
<dbReference type="EMBL" id="CP155620">
    <property type="protein sequence ID" value="XBJ28518.1"/>
    <property type="molecule type" value="Genomic_DNA"/>
</dbReference>
<dbReference type="RefSeq" id="WP_348518144.1">
    <property type="nucleotide sequence ID" value="NZ_CP155620.1"/>
</dbReference>